<dbReference type="InterPro" id="IPR019734">
    <property type="entry name" value="TPR_rpt"/>
</dbReference>
<dbReference type="eggNOG" id="COG0457">
    <property type="taxonomic scope" value="Bacteria"/>
</dbReference>
<name>Q027W0_SOLUE</name>
<feature type="signal peptide" evidence="1">
    <location>
        <begin position="1"/>
        <end position="24"/>
    </location>
</feature>
<dbReference type="InParanoid" id="Q027W0"/>
<dbReference type="Gene3D" id="1.25.40.10">
    <property type="entry name" value="Tetratricopeptide repeat domain"/>
    <property type="match status" value="2"/>
</dbReference>
<dbReference type="KEGG" id="sus:Acid_1707"/>
<accession>Q027W0</accession>
<reference evidence="2" key="1">
    <citation type="submission" date="2006-10" db="EMBL/GenBank/DDBJ databases">
        <title>Complete sequence of Solibacter usitatus Ellin6076.</title>
        <authorList>
            <consortium name="US DOE Joint Genome Institute"/>
            <person name="Copeland A."/>
            <person name="Lucas S."/>
            <person name="Lapidus A."/>
            <person name="Barry K."/>
            <person name="Detter J.C."/>
            <person name="Glavina del Rio T."/>
            <person name="Hammon N."/>
            <person name="Israni S."/>
            <person name="Dalin E."/>
            <person name="Tice H."/>
            <person name="Pitluck S."/>
            <person name="Thompson L.S."/>
            <person name="Brettin T."/>
            <person name="Bruce D."/>
            <person name="Han C."/>
            <person name="Tapia R."/>
            <person name="Gilna P."/>
            <person name="Schmutz J."/>
            <person name="Larimer F."/>
            <person name="Land M."/>
            <person name="Hauser L."/>
            <person name="Kyrpides N."/>
            <person name="Mikhailova N."/>
            <person name="Janssen P.H."/>
            <person name="Kuske C.R."/>
            <person name="Richardson P."/>
        </authorList>
    </citation>
    <scope>NUCLEOTIDE SEQUENCE</scope>
    <source>
        <strain evidence="2">Ellin6076</strain>
    </source>
</reference>
<dbReference type="EMBL" id="CP000473">
    <property type="protein sequence ID" value="ABJ82697.1"/>
    <property type="molecule type" value="Genomic_DNA"/>
</dbReference>
<dbReference type="STRING" id="234267.Acid_1707"/>
<dbReference type="InterPro" id="IPR011990">
    <property type="entry name" value="TPR-like_helical_dom_sf"/>
</dbReference>
<dbReference type="SUPFAM" id="SSF48452">
    <property type="entry name" value="TPR-like"/>
    <property type="match status" value="1"/>
</dbReference>
<evidence type="ECO:0000313" key="2">
    <source>
        <dbReference type="EMBL" id="ABJ82697.1"/>
    </source>
</evidence>
<gene>
    <name evidence="2" type="ordered locus">Acid_1707</name>
</gene>
<proteinExistence type="predicted"/>
<dbReference type="AlphaFoldDB" id="Q027W0"/>
<sequence precursor="true">MSNRCLRPLAALATIVYLSLPCAAQPFEMPTVRGEVRADSRVDFRDYRIELADLNHRGDVYRADLSFDGSFEFRRIPAGDYQLFVVTQGGDIVHQEFVALNPHLTQISVRLSATGKGPLVPGTVSITQLRHPPDRKAFQSFAAAQRFAAAGSPEKAAEELEKAVRISPEFADAYSNLAVQHMRMRRFPEAVAELTRALAIAGPNPLMLCNLAYAQLNLGRVSESLGAVHAALRLDAGYAQGHLILGSILAADPRTRAEAIPHLERAAETIPSARATLERARSAMQAAAAN</sequence>
<dbReference type="Pfam" id="PF14559">
    <property type="entry name" value="TPR_19"/>
    <property type="match status" value="1"/>
</dbReference>
<protein>
    <submittedName>
        <fullName evidence="2">Tetratricopeptide TPR_2 repeat protein</fullName>
    </submittedName>
</protein>
<keyword evidence="1" id="KW-0732">Signal</keyword>
<evidence type="ECO:0000256" key="1">
    <source>
        <dbReference type="SAM" id="SignalP"/>
    </source>
</evidence>
<dbReference type="HOGENOM" id="CLU_959428_0_0_0"/>
<organism evidence="2">
    <name type="scientific">Solibacter usitatus (strain Ellin6076)</name>
    <dbReference type="NCBI Taxonomy" id="234267"/>
    <lineage>
        <taxon>Bacteria</taxon>
        <taxon>Pseudomonadati</taxon>
        <taxon>Acidobacteriota</taxon>
        <taxon>Terriglobia</taxon>
        <taxon>Bryobacterales</taxon>
        <taxon>Solibacteraceae</taxon>
        <taxon>Candidatus Solibacter</taxon>
    </lineage>
</organism>
<dbReference type="SMART" id="SM00028">
    <property type="entry name" value="TPR"/>
    <property type="match status" value="3"/>
</dbReference>
<feature type="chain" id="PRO_5004163397" evidence="1">
    <location>
        <begin position="25"/>
        <end position="290"/>
    </location>
</feature>
<dbReference type="OrthoDB" id="597538at2"/>